<dbReference type="OrthoDB" id="1715744at2"/>
<dbReference type="AlphaFoldDB" id="I7J4V6"/>
<name>I7J4V6_9CLOT</name>
<protein>
    <submittedName>
        <fullName evidence="3">Uncharacterized protein</fullName>
    </submittedName>
</protein>
<dbReference type="STRING" id="857293.CAAU_1017"/>
<comment type="caution">
    <text evidence="3">The sequence shown here is derived from an EMBL/GenBank/DDBJ whole genome shotgun (WGS) entry which is preliminary data.</text>
</comment>
<keyword evidence="2" id="KW-1133">Transmembrane helix</keyword>
<gene>
    <name evidence="3" type="ORF">CAAU_1017</name>
</gene>
<feature type="coiled-coil region" evidence="1">
    <location>
        <begin position="25"/>
        <end position="52"/>
    </location>
</feature>
<dbReference type="Proteomes" id="UP000007652">
    <property type="component" value="Unassembled WGS sequence"/>
</dbReference>
<sequence>MTERDKKLIFILIMLLIGVLYYYFYQNLNSKLEALKQENIQLTSKEEQLNKAIIIYNSNKEKMQQINQEYNDISLKLPKNLDEKFVLIDSLNLLRKYDARIGDIPIEKKQQFIFEKNNKKIDKIFFYKITLNTQINYENFKKMLKETKDFNTLYMIDNILLKPISGKSTGILDSTFDLYFFGYDDEKAPEREWTDLNNSIGKTNPFK</sequence>
<keyword evidence="4" id="KW-1185">Reference proteome</keyword>
<reference evidence="3 4" key="1">
    <citation type="journal article" date="2011" name="J. Bacteriol.">
        <title>Draft genome sequence of Caloramator australicus strain RC3T, a thermoanaerobe from the Great Artesian Basin of Australia.</title>
        <authorList>
            <person name="Ogg C.D."/>
            <person name="Patel B.K.C."/>
        </authorList>
    </citation>
    <scope>NUCLEOTIDE SEQUENCE [LARGE SCALE GENOMIC DNA]</scope>
    <source>
        <strain evidence="3 4">RC3</strain>
    </source>
</reference>
<accession>I7J4V6</accession>
<evidence type="ECO:0000313" key="4">
    <source>
        <dbReference type="Proteomes" id="UP000007652"/>
    </source>
</evidence>
<evidence type="ECO:0000313" key="3">
    <source>
        <dbReference type="EMBL" id="CCJ33101.1"/>
    </source>
</evidence>
<feature type="transmembrane region" description="Helical" evidence="2">
    <location>
        <begin position="7"/>
        <end position="25"/>
    </location>
</feature>
<dbReference type="RefSeq" id="WP_008908373.1">
    <property type="nucleotide sequence ID" value="NZ_CAKP01000057.1"/>
</dbReference>
<dbReference type="EMBL" id="CAKP01000057">
    <property type="protein sequence ID" value="CCJ33101.1"/>
    <property type="molecule type" value="Genomic_DNA"/>
</dbReference>
<keyword evidence="2" id="KW-0472">Membrane</keyword>
<evidence type="ECO:0000256" key="2">
    <source>
        <dbReference type="SAM" id="Phobius"/>
    </source>
</evidence>
<evidence type="ECO:0000256" key="1">
    <source>
        <dbReference type="SAM" id="Coils"/>
    </source>
</evidence>
<keyword evidence="2" id="KW-0812">Transmembrane</keyword>
<organism evidence="3 4">
    <name type="scientific">Caloramator australicus RC3</name>
    <dbReference type="NCBI Taxonomy" id="857293"/>
    <lineage>
        <taxon>Bacteria</taxon>
        <taxon>Bacillati</taxon>
        <taxon>Bacillota</taxon>
        <taxon>Clostridia</taxon>
        <taxon>Eubacteriales</taxon>
        <taxon>Clostridiaceae</taxon>
        <taxon>Caloramator</taxon>
    </lineage>
</organism>
<keyword evidence="1" id="KW-0175">Coiled coil</keyword>
<proteinExistence type="predicted"/>